<keyword evidence="2" id="KW-0521">NADP</keyword>
<sequence>MSTKYNKLAGKHVVVIGGASGIGRGVVEASLSAGAARVTLVGSSARSAQAATEALEAAGYPADRIGSLHCDLARDTVEQDLGAVLSAAGDRKKIDHIVLTAADPLTICDLQDLSLARIRRACHMRLHVPLLLGKVAARHLARGDGDDDAADSDASLTITTGGIADKPSPGWSLMACVAAGVQGLTRNLALELAPARIRVNAVEPGPVDTALWDAALPDPERKAAQFAAFRAGMPTGRLAAVEDVAEAYVYLMKDRSATGEVVKTRSGAHLV</sequence>
<dbReference type="InterPro" id="IPR057571">
    <property type="entry name" value="SDR_PhqE-like"/>
</dbReference>
<dbReference type="InterPro" id="IPR051122">
    <property type="entry name" value="SDR_DHRS6-like"/>
</dbReference>
<evidence type="ECO:0000256" key="1">
    <source>
        <dbReference type="ARBA" id="ARBA00006484"/>
    </source>
</evidence>
<dbReference type="PANTHER" id="PTHR43477:SF1">
    <property type="entry name" value="DIHYDROANTICAPSIN 7-DEHYDROGENASE"/>
    <property type="match status" value="1"/>
</dbReference>
<evidence type="ECO:0000313" key="5">
    <source>
        <dbReference type="Proteomes" id="UP001320420"/>
    </source>
</evidence>
<accession>A0AAN9UUM9</accession>
<keyword evidence="3" id="KW-0560">Oxidoreductase</keyword>
<comment type="caution">
    <text evidence="4">The sequence shown here is derived from an EMBL/GenBank/DDBJ whole genome shotgun (WGS) entry which is preliminary data.</text>
</comment>
<dbReference type="CDD" id="cd05233">
    <property type="entry name" value="SDR_c"/>
    <property type="match status" value="1"/>
</dbReference>
<protein>
    <submittedName>
        <fullName evidence="4">Uncharacterized protein</fullName>
    </submittedName>
</protein>
<evidence type="ECO:0000313" key="4">
    <source>
        <dbReference type="EMBL" id="KAK7753582.1"/>
    </source>
</evidence>
<dbReference type="AlphaFoldDB" id="A0AAN9UUM9"/>
<name>A0AAN9UUM9_9PEZI</name>
<organism evidence="4 5">
    <name type="scientific">Diatrype stigma</name>
    <dbReference type="NCBI Taxonomy" id="117547"/>
    <lineage>
        <taxon>Eukaryota</taxon>
        <taxon>Fungi</taxon>
        <taxon>Dikarya</taxon>
        <taxon>Ascomycota</taxon>
        <taxon>Pezizomycotina</taxon>
        <taxon>Sordariomycetes</taxon>
        <taxon>Xylariomycetidae</taxon>
        <taxon>Xylariales</taxon>
        <taxon>Diatrypaceae</taxon>
        <taxon>Diatrype</taxon>
    </lineage>
</organism>
<dbReference type="Pfam" id="PF23441">
    <property type="entry name" value="SDR"/>
    <property type="match status" value="1"/>
</dbReference>
<dbReference type="GO" id="GO:0016491">
    <property type="term" value="F:oxidoreductase activity"/>
    <property type="evidence" value="ECO:0007669"/>
    <property type="project" value="UniProtKB-KW"/>
</dbReference>
<dbReference type="SUPFAM" id="SSF51735">
    <property type="entry name" value="NAD(P)-binding Rossmann-fold domains"/>
    <property type="match status" value="1"/>
</dbReference>
<gene>
    <name evidence="4" type="ORF">SLS62_004440</name>
</gene>
<evidence type="ECO:0000256" key="3">
    <source>
        <dbReference type="ARBA" id="ARBA00023002"/>
    </source>
</evidence>
<dbReference type="Gene3D" id="3.40.50.720">
    <property type="entry name" value="NAD(P)-binding Rossmann-like Domain"/>
    <property type="match status" value="1"/>
</dbReference>
<dbReference type="PANTHER" id="PTHR43477">
    <property type="entry name" value="DIHYDROANTICAPSIN 7-DEHYDROGENASE"/>
    <property type="match status" value="1"/>
</dbReference>
<dbReference type="EMBL" id="JAKJXP020000027">
    <property type="protein sequence ID" value="KAK7753582.1"/>
    <property type="molecule type" value="Genomic_DNA"/>
</dbReference>
<reference evidence="4 5" key="1">
    <citation type="submission" date="2024-02" db="EMBL/GenBank/DDBJ databases">
        <title>De novo assembly and annotation of 12 fungi associated with fruit tree decline syndrome in Ontario, Canada.</title>
        <authorList>
            <person name="Sulman M."/>
            <person name="Ellouze W."/>
            <person name="Ilyukhin E."/>
        </authorList>
    </citation>
    <scope>NUCLEOTIDE SEQUENCE [LARGE SCALE GENOMIC DNA]</scope>
    <source>
        <strain evidence="4 5">M11/M66-122</strain>
    </source>
</reference>
<keyword evidence="5" id="KW-1185">Reference proteome</keyword>
<proteinExistence type="inferred from homology"/>
<dbReference type="InterPro" id="IPR036291">
    <property type="entry name" value="NAD(P)-bd_dom_sf"/>
</dbReference>
<evidence type="ECO:0000256" key="2">
    <source>
        <dbReference type="ARBA" id="ARBA00022857"/>
    </source>
</evidence>
<dbReference type="InterPro" id="IPR002347">
    <property type="entry name" value="SDR_fam"/>
</dbReference>
<dbReference type="PRINTS" id="PR00081">
    <property type="entry name" value="GDHRDH"/>
</dbReference>
<dbReference type="Proteomes" id="UP001320420">
    <property type="component" value="Unassembled WGS sequence"/>
</dbReference>
<comment type="similarity">
    <text evidence="1">Belongs to the short-chain dehydrogenases/reductases (SDR) family.</text>
</comment>